<sequence>MKYIIVICILIGMVSCNQSKESKEIAEEKNRAKFENKPDEKDAQFVVETTSSLHTLIALTDVALEKNSAHAVATANKVKPELQNLLDEVEAYASAHVISIPTEATENSTREARRLLDEKPSEFDEKWCRKLRNTNKDFIGELESYGAKTSDLNIKTWLNSALPHARTIQDNLVDFENQLSQN</sequence>
<organism evidence="2 3">
    <name type="scientific">Ohtaekwangia koreensis</name>
    <dbReference type="NCBI Taxonomy" id="688867"/>
    <lineage>
        <taxon>Bacteria</taxon>
        <taxon>Pseudomonadati</taxon>
        <taxon>Bacteroidota</taxon>
        <taxon>Cytophagia</taxon>
        <taxon>Cytophagales</taxon>
        <taxon>Fulvivirgaceae</taxon>
        <taxon>Ohtaekwangia</taxon>
    </lineage>
</organism>
<evidence type="ECO:0000313" key="2">
    <source>
        <dbReference type="EMBL" id="SKC71720.1"/>
    </source>
</evidence>
<evidence type="ECO:0000259" key="1">
    <source>
        <dbReference type="Pfam" id="PF13628"/>
    </source>
</evidence>
<dbReference type="PROSITE" id="PS51257">
    <property type="entry name" value="PROKAR_LIPOPROTEIN"/>
    <property type="match status" value="1"/>
</dbReference>
<feature type="domain" description="DUF4142" evidence="1">
    <location>
        <begin position="41"/>
        <end position="167"/>
    </location>
</feature>
<proteinExistence type="predicted"/>
<dbReference type="AlphaFoldDB" id="A0A1T5L703"/>
<dbReference type="Pfam" id="PF13628">
    <property type="entry name" value="DUF4142"/>
    <property type="match status" value="1"/>
</dbReference>
<accession>A0A1T5L703</accession>
<reference evidence="2 3" key="1">
    <citation type="submission" date="2017-02" db="EMBL/GenBank/DDBJ databases">
        <authorList>
            <person name="Peterson S.W."/>
        </authorList>
    </citation>
    <scope>NUCLEOTIDE SEQUENCE [LARGE SCALE GENOMIC DNA]</scope>
    <source>
        <strain evidence="2 3">DSM 25262</strain>
    </source>
</reference>
<protein>
    <recommendedName>
        <fullName evidence="1">DUF4142 domain-containing protein</fullName>
    </recommendedName>
</protein>
<name>A0A1T5L703_9BACT</name>
<dbReference type="OrthoDB" id="883203at2"/>
<dbReference type="RefSeq" id="WP_079687241.1">
    <property type="nucleotide sequence ID" value="NZ_FUZU01000002.1"/>
</dbReference>
<gene>
    <name evidence="2" type="ORF">SAMN05660236_2652</name>
</gene>
<evidence type="ECO:0000313" key="3">
    <source>
        <dbReference type="Proteomes" id="UP000190961"/>
    </source>
</evidence>
<dbReference type="STRING" id="688867.SAMN05660236_2652"/>
<dbReference type="EMBL" id="FUZU01000002">
    <property type="protein sequence ID" value="SKC71720.1"/>
    <property type="molecule type" value="Genomic_DNA"/>
</dbReference>
<keyword evidence="3" id="KW-1185">Reference proteome</keyword>
<dbReference type="Proteomes" id="UP000190961">
    <property type="component" value="Unassembled WGS sequence"/>
</dbReference>
<dbReference type="InterPro" id="IPR025419">
    <property type="entry name" value="DUF4142"/>
</dbReference>